<evidence type="ECO:0000256" key="3">
    <source>
        <dbReference type="ARBA" id="ARBA00023163"/>
    </source>
</evidence>
<keyword evidence="2" id="KW-0238">DNA-binding</keyword>
<gene>
    <name evidence="5" type="ORF">FXN61_04305</name>
</gene>
<sequence>MSGFRNDIGGDQVECQHGDLPYRIGDKWTAHVLRGLQHGRQRFSELRAGMPSVTPKVLTETLRAMQRDGTVTREAFDENPPRVEYELTGQGRKMLGLLDLCCDWARENWVRENLVETDAS</sequence>
<feature type="domain" description="HTH hxlR-type" evidence="4">
    <location>
        <begin position="15"/>
        <end position="113"/>
    </location>
</feature>
<evidence type="ECO:0000259" key="4">
    <source>
        <dbReference type="PROSITE" id="PS51118"/>
    </source>
</evidence>
<dbReference type="PANTHER" id="PTHR33204:SF39">
    <property type="entry name" value="TRANSCRIPTIONAL REGULATORY PROTEIN"/>
    <property type="match status" value="1"/>
</dbReference>
<keyword evidence="1" id="KW-0805">Transcription regulation</keyword>
<dbReference type="SUPFAM" id="SSF46785">
    <property type="entry name" value="Winged helix' DNA-binding domain"/>
    <property type="match status" value="1"/>
</dbReference>
<proteinExistence type="predicted"/>
<dbReference type="InterPro" id="IPR036390">
    <property type="entry name" value="WH_DNA-bd_sf"/>
</dbReference>
<protein>
    <submittedName>
        <fullName evidence="5">Helix-turn-helix transcriptional regulator</fullName>
    </submittedName>
</protein>
<dbReference type="Pfam" id="PF01638">
    <property type="entry name" value="HxlR"/>
    <property type="match status" value="1"/>
</dbReference>
<evidence type="ECO:0000313" key="5">
    <source>
        <dbReference type="EMBL" id="NKE56093.1"/>
    </source>
</evidence>
<dbReference type="PROSITE" id="PS51118">
    <property type="entry name" value="HTH_HXLR"/>
    <property type="match status" value="1"/>
</dbReference>
<keyword evidence="3" id="KW-0804">Transcription</keyword>
<evidence type="ECO:0000313" key="6">
    <source>
        <dbReference type="Proteomes" id="UP001515943"/>
    </source>
</evidence>
<dbReference type="InterPro" id="IPR002577">
    <property type="entry name" value="HTH_HxlR"/>
</dbReference>
<dbReference type="Gene3D" id="1.10.10.10">
    <property type="entry name" value="Winged helix-like DNA-binding domain superfamily/Winged helix DNA-binding domain"/>
    <property type="match status" value="1"/>
</dbReference>
<keyword evidence="6" id="KW-1185">Reference proteome</keyword>
<evidence type="ECO:0000256" key="1">
    <source>
        <dbReference type="ARBA" id="ARBA00023015"/>
    </source>
</evidence>
<accession>A0ABX1FB04</accession>
<dbReference type="PANTHER" id="PTHR33204">
    <property type="entry name" value="TRANSCRIPTIONAL REGULATOR, MARR FAMILY"/>
    <property type="match status" value="1"/>
</dbReference>
<evidence type="ECO:0000256" key="2">
    <source>
        <dbReference type="ARBA" id="ARBA00023125"/>
    </source>
</evidence>
<dbReference type="InterPro" id="IPR036388">
    <property type="entry name" value="WH-like_DNA-bd_sf"/>
</dbReference>
<comment type="caution">
    <text evidence="5">The sequence shown here is derived from an EMBL/GenBank/DDBJ whole genome shotgun (WGS) entry which is preliminary data.</text>
</comment>
<dbReference type="EMBL" id="VSRL01000009">
    <property type="protein sequence ID" value="NKE56093.1"/>
    <property type="molecule type" value="Genomic_DNA"/>
</dbReference>
<name>A0ABX1FB04_9PSEU</name>
<reference evidence="5 6" key="1">
    <citation type="submission" date="2019-08" db="EMBL/GenBank/DDBJ databases">
        <title>Lentzea from Indian Himalayas.</title>
        <authorList>
            <person name="Mandal S."/>
            <person name="Mallick Gupta A."/>
            <person name="Maiti P.K."/>
            <person name="Sarkar J."/>
            <person name="Mandal S."/>
        </authorList>
    </citation>
    <scope>NUCLEOTIDE SEQUENCE [LARGE SCALE GENOMIC DNA]</scope>
    <source>
        <strain evidence="5 6">PSKA42</strain>
    </source>
</reference>
<organism evidence="5 6">
    <name type="scientific">Lentzea indica</name>
    <dbReference type="NCBI Taxonomy" id="2604800"/>
    <lineage>
        <taxon>Bacteria</taxon>
        <taxon>Bacillati</taxon>
        <taxon>Actinomycetota</taxon>
        <taxon>Actinomycetes</taxon>
        <taxon>Pseudonocardiales</taxon>
        <taxon>Pseudonocardiaceae</taxon>
        <taxon>Lentzea</taxon>
    </lineage>
</organism>
<dbReference type="Proteomes" id="UP001515943">
    <property type="component" value="Unassembled WGS sequence"/>
</dbReference>